<sequence length="71" mass="8239">MHGTLRQKTKTGSVRSRVESDAKRKIACCATYQANILFNSLNLIGFVGRIRRYRRIRHKHRHFVTSLKPAS</sequence>
<evidence type="ECO:0000313" key="3">
    <source>
        <dbReference type="Proteomes" id="UP000001407"/>
    </source>
</evidence>
<organism evidence="2 3">
    <name type="scientific">Escherichia coli O44:H18 (strain 042 / EAEC)</name>
    <dbReference type="NCBI Taxonomy" id="216592"/>
    <lineage>
        <taxon>Bacteria</taxon>
        <taxon>Pseudomonadati</taxon>
        <taxon>Pseudomonadota</taxon>
        <taxon>Gammaproteobacteria</taxon>
        <taxon>Enterobacterales</taxon>
        <taxon>Enterobacteriaceae</taxon>
        <taxon>Escherichia</taxon>
    </lineage>
</organism>
<dbReference type="AntiFam" id="ANF00064">
    <property type="entry name" value="Unclear, Possibly translation of poorly localized IS Element IS621"/>
</dbReference>
<evidence type="ECO:0000313" key="2">
    <source>
        <dbReference type="EMBL" id="CBG35812.1"/>
    </source>
</evidence>
<evidence type="ECO:0000256" key="1">
    <source>
        <dbReference type="SAM" id="MobiDB-lite"/>
    </source>
</evidence>
<gene>
    <name evidence="2" type="ordered locus">EC042_2984</name>
</gene>
<dbReference type="EMBL" id="FN554766">
    <property type="protein sequence ID" value="CBG35812.1"/>
    <property type="molecule type" value="Genomic_DNA"/>
</dbReference>
<dbReference type="HOGENOM" id="CLU_202420_0_0_6"/>
<feature type="region of interest" description="Disordered" evidence="1">
    <location>
        <begin position="1"/>
        <end position="22"/>
    </location>
</feature>
<dbReference type="Proteomes" id="UP000001407">
    <property type="component" value="Chromosome"/>
</dbReference>
<proteinExistence type="predicted"/>
<name>D3GSN4_ECO44</name>
<reference evidence="2 3" key="1">
    <citation type="journal article" date="2010" name="PLoS ONE">
        <title>Complete genome sequence and comparative metabolic profiling of the prototypical enteroaggregative Escherichia coli strain 042.</title>
        <authorList>
            <person name="Chaudhuri R.R."/>
            <person name="Sebaihia M."/>
            <person name="Hobman J.L."/>
            <person name="Webber M.A."/>
            <person name="Leyton D.L."/>
            <person name="Goldberg M.D."/>
            <person name="Cunningham A.F."/>
            <person name="Scott-Tucker A."/>
            <person name="Ferguson P.R."/>
            <person name="Thomas C.M."/>
            <person name="Frankel G."/>
            <person name="Tang C.M."/>
            <person name="Dudley E.G."/>
            <person name="Roberts I.S."/>
            <person name="Rasko D.A."/>
            <person name="Pallen M.J."/>
            <person name="Parkhill J."/>
            <person name="Nataro J.P."/>
            <person name="Thomson N.R."/>
            <person name="Henderson I.R."/>
        </authorList>
    </citation>
    <scope>NUCLEOTIDE SEQUENCE [LARGE SCALE GENOMIC DNA]</scope>
    <source>
        <strain evidence="3">042 / EAEC</strain>
    </source>
</reference>
<dbReference type="KEGG" id="elo:EC042_2984"/>
<accession>D3GSN4</accession>
<protein>
    <submittedName>
        <fullName evidence="2">Uncharacterized protein</fullName>
    </submittedName>
</protein>
<dbReference type="AlphaFoldDB" id="D3GSN4"/>